<organism evidence="2 3">
    <name type="scientific">Pukyongia salina</name>
    <dbReference type="NCBI Taxonomy" id="2094025"/>
    <lineage>
        <taxon>Bacteria</taxon>
        <taxon>Pseudomonadati</taxon>
        <taxon>Bacteroidota</taxon>
        <taxon>Flavobacteriia</taxon>
        <taxon>Flavobacteriales</taxon>
        <taxon>Flavobacteriaceae</taxon>
        <taxon>Pukyongia</taxon>
    </lineage>
</organism>
<evidence type="ECO:0000313" key="3">
    <source>
        <dbReference type="Proteomes" id="UP000238442"/>
    </source>
</evidence>
<dbReference type="AlphaFoldDB" id="A0A2S0HUK4"/>
<dbReference type="KEGG" id="aue:C5O00_03955"/>
<dbReference type="RefSeq" id="WP_105215142.1">
    <property type="nucleotide sequence ID" value="NZ_CP027062.1"/>
</dbReference>
<feature type="transmembrane region" description="Helical" evidence="1">
    <location>
        <begin position="29"/>
        <end position="52"/>
    </location>
</feature>
<reference evidence="2 3" key="1">
    <citation type="submission" date="2018-02" db="EMBL/GenBank/DDBJ databases">
        <title>Genomic analysis of the strain RR4-38 isolated from a seawater recirculating aquaculture system.</title>
        <authorList>
            <person name="Kim Y.-S."/>
            <person name="Jang Y.H."/>
            <person name="Kim K.-H."/>
        </authorList>
    </citation>
    <scope>NUCLEOTIDE SEQUENCE [LARGE SCALE GENOMIC DNA]</scope>
    <source>
        <strain evidence="2 3">RR4-38</strain>
    </source>
</reference>
<keyword evidence="1" id="KW-1133">Transmembrane helix</keyword>
<dbReference type="EMBL" id="CP027062">
    <property type="protein sequence ID" value="AVI50361.1"/>
    <property type="molecule type" value="Genomic_DNA"/>
</dbReference>
<protein>
    <submittedName>
        <fullName evidence="2">Uncharacterized protein</fullName>
    </submittedName>
</protein>
<keyword evidence="1" id="KW-0812">Transmembrane</keyword>
<evidence type="ECO:0000313" key="2">
    <source>
        <dbReference type="EMBL" id="AVI50361.1"/>
    </source>
</evidence>
<dbReference type="Proteomes" id="UP000238442">
    <property type="component" value="Chromosome"/>
</dbReference>
<sequence length="81" mass="9489">MKYVLIILLIAVIGGTATGFYIKPDNEATGNMIIGISVVVIFFVLIPLFIYFRWNKRNFKDYMLTKENIDKMREEGRRKKL</sequence>
<evidence type="ECO:0000256" key="1">
    <source>
        <dbReference type="SAM" id="Phobius"/>
    </source>
</evidence>
<keyword evidence="3" id="KW-1185">Reference proteome</keyword>
<proteinExistence type="predicted"/>
<accession>A0A2S0HUK4</accession>
<gene>
    <name evidence="2" type="ORF">C5O00_03955</name>
</gene>
<name>A0A2S0HUK4_9FLAO</name>
<keyword evidence="1" id="KW-0472">Membrane</keyword>